<dbReference type="AlphaFoldDB" id="A0A8J7R3E6"/>
<dbReference type="PROSITE" id="PS50893">
    <property type="entry name" value="ABC_TRANSPORTER_2"/>
    <property type="match status" value="1"/>
</dbReference>
<dbReference type="RefSeq" id="WP_209336242.1">
    <property type="nucleotide sequence ID" value="NZ_JAGIYY010000006.1"/>
</dbReference>
<evidence type="ECO:0000256" key="4">
    <source>
        <dbReference type="ARBA" id="ARBA00022840"/>
    </source>
</evidence>
<dbReference type="GO" id="GO:0005524">
    <property type="term" value="F:ATP binding"/>
    <property type="evidence" value="ECO:0007669"/>
    <property type="project" value="UniProtKB-KW"/>
</dbReference>
<evidence type="ECO:0000313" key="7">
    <source>
        <dbReference type="EMBL" id="MBP0440218.1"/>
    </source>
</evidence>
<dbReference type="PANTHER" id="PTHR43820">
    <property type="entry name" value="HIGH-AFFINITY BRANCHED-CHAIN AMINO ACID TRANSPORT ATP-BINDING PROTEIN LIVF"/>
    <property type="match status" value="1"/>
</dbReference>
<reference evidence="7" key="1">
    <citation type="submission" date="2021-03" db="EMBL/GenBank/DDBJ databases">
        <title>Genome sequencing and assembly of Tianweitania sediminis.</title>
        <authorList>
            <person name="Chhetri G."/>
        </authorList>
    </citation>
    <scope>NUCLEOTIDE SEQUENCE</scope>
    <source>
        <strain evidence="7">Z8</strain>
    </source>
</reference>
<comment type="caution">
    <text evidence="7">The sequence shown here is derived from an EMBL/GenBank/DDBJ whole genome shotgun (WGS) entry which is preliminary data.</text>
</comment>
<protein>
    <submittedName>
        <fullName evidence="7">ABC transporter ATP-binding protein</fullName>
    </submittedName>
</protein>
<dbReference type="InterPro" id="IPR052156">
    <property type="entry name" value="BCAA_Transport_ATP-bd_LivF"/>
</dbReference>
<dbReference type="InterPro" id="IPR017871">
    <property type="entry name" value="ABC_transporter-like_CS"/>
</dbReference>
<sequence>MLALNNLQILYDRAIEAVRDVSLQVPAGSIVALLGSNGAGKSTILKAVSGVLYQEDGEIVSGTIQLDGAALAGSSPRAIVQKGVVQVPEGRALFGTLSVEENLLMGGFTRSRSESAAGLERVYAMFPRVKERRSQVSGYLSGGEQQMVAIGRALMGDPKLLMLDEPSLGLAPQIVETIFDAIISLNKDSGLTVLLVEQNAQLALQTAAYGYIIENGRIVLDGPAEKLRANDDVQEFYLGFSGGERKSMRDVKHYKRRKRWLS</sequence>
<dbReference type="SUPFAM" id="SSF52540">
    <property type="entry name" value="P-loop containing nucleoside triphosphate hydrolases"/>
    <property type="match status" value="1"/>
</dbReference>
<accession>A0A8J7R3E6</accession>
<comment type="similarity">
    <text evidence="1">Belongs to the ABC transporter superfamily.</text>
</comment>
<dbReference type="PROSITE" id="PS00211">
    <property type="entry name" value="ABC_TRANSPORTER_1"/>
    <property type="match status" value="1"/>
</dbReference>
<evidence type="ECO:0000256" key="2">
    <source>
        <dbReference type="ARBA" id="ARBA00022448"/>
    </source>
</evidence>
<dbReference type="InterPro" id="IPR003593">
    <property type="entry name" value="AAA+_ATPase"/>
</dbReference>
<dbReference type="Gene3D" id="3.40.50.300">
    <property type="entry name" value="P-loop containing nucleotide triphosphate hydrolases"/>
    <property type="match status" value="1"/>
</dbReference>
<dbReference type="InterPro" id="IPR003439">
    <property type="entry name" value="ABC_transporter-like_ATP-bd"/>
</dbReference>
<dbReference type="GO" id="GO:0015807">
    <property type="term" value="P:L-amino acid transport"/>
    <property type="evidence" value="ECO:0007669"/>
    <property type="project" value="TreeGrafter"/>
</dbReference>
<dbReference type="InterPro" id="IPR027417">
    <property type="entry name" value="P-loop_NTPase"/>
</dbReference>
<evidence type="ECO:0000259" key="6">
    <source>
        <dbReference type="PROSITE" id="PS50893"/>
    </source>
</evidence>
<keyword evidence="4 7" id="KW-0067">ATP-binding</keyword>
<evidence type="ECO:0000313" key="8">
    <source>
        <dbReference type="Proteomes" id="UP000666240"/>
    </source>
</evidence>
<evidence type="ECO:0000256" key="5">
    <source>
        <dbReference type="ARBA" id="ARBA00022970"/>
    </source>
</evidence>
<keyword evidence="2" id="KW-0813">Transport</keyword>
<dbReference type="EMBL" id="JAGIYY010000006">
    <property type="protein sequence ID" value="MBP0440218.1"/>
    <property type="molecule type" value="Genomic_DNA"/>
</dbReference>
<dbReference type="Proteomes" id="UP000666240">
    <property type="component" value="Unassembled WGS sequence"/>
</dbReference>
<evidence type="ECO:0000256" key="3">
    <source>
        <dbReference type="ARBA" id="ARBA00022741"/>
    </source>
</evidence>
<dbReference type="GO" id="GO:0015658">
    <property type="term" value="F:branched-chain amino acid transmembrane transporter activity"/>
    <property type="evidence" value="ECO:0007669"/>
    <property type="project" value="TreeGrafter"/>
</dbReference>
<proteinExistence type="inferred from homology"/>
<dbReference type="CDD" id="cd03224">
    <property type="entry name" value="ABC_TM1139_LivF_branched"/>
    <property type="match status" value="1"/>
</dbReference>
<gene>
    <name evidence="7" type="ORF">J5Y06_16305</name>
</gene>
<evidence type="ECO:0000256" key="1">
    <source>
        <dbReference type="ARBA" id="ARBA00005417"/>
    </source>
</evidence>
<keyword evidence="5" id="KW-0029">Amino-acid transport</keyword>
<dbReference type="GO" id="GO:0016887">
    <property type="term" value="F:ATP hydrolysis activity"/>
    <property type="evidence" value="ECO:0007669"/>
    <property type="project" value="InterPro"/>
</dbReference>
<dbReference type="SMART" id="SM00382">
    <property type="entry name" value="AAA"/>
    <property type="match status" value="1"/>
</dbReference>
<dbReference type="PANTHER" id="PTHR43820:SF8">
    <property type="entry name" value="ABC TRANSPORTER SUBSTRATE-BINDING PROTEIN"/>
    <property type="match status" value="1"/>
</dbReference>
<keyword evidence="3" id="KW-0547">Nucleotide-binding</keyword>
<organism evidence="7 8">
    <name type="scientific">Tianweitania sediminis</name>
    <dbReference type="NCBI Taxonomy" id="1502156"/>
    <lineage>
        <taxon>Bacteria</taxon>
        <taxon>Pseudomonadati</taxon>
        <taxon>Pseudomonadota</taxon>
        <taxon>Alphaproteobacteria</taxon>
        <taxon>Hyphomicrobiales</taxon>
        <taxon>Phyllobacteriaceae</taxon>
        <taxon>Tianweitania</taxon>
    </lineage>
</organism>
<dbReference type="Pfam" id="PF00005">
    <property type="entry name" value="ABC_tran"/>
    <property type="match status" value="1"/>
</dbReference>
<keyword evidence="8" id="KW-1185">Reference proteome</keyword>
<name>A0A8J7R3E6_9HYPH</name>
<feature type="domain" description="ABC transporter" evidence="6">
    <location>
        <begin position="2"/>
        <end position="240"/>
    </location>
</feature>